<dbReference type="InterPro" id="IPR013519">
    <property type="entry name" value="Int_alpha_beta-p"/>
</dbReference>
<dbReference type="Gene3D" id="2.60.40.1510">
    <property type="entry name" value="ntegrin, alpha v. Chain A, domain 3"/>
    <property type="match status" value="1"/>
</dbReference>
<proteinExistence type="inferred from homology"/>
<dbReference type="STRING" id="69004.A0A182QF12"/>
<feature type="transmembrane region" description="Helical" evidence="13">
    <location>
        <begin position="1148"/>
        <end position="1171"/>
    </location>
</feature>
<keyword evidence="6 13" id="KW-0130">Cell adhesion</keyword>
<dbReference type="PRINTS" id="PR01185">
    <property type="entry name" value="INTEGRINA"/>
</dbReference>
<feature type="repeat" description="FG-GAP" evidence="12">
    <location>
        <begin position="448"/>
        <end position="505"/>
    </location>
</feature>
<dbReference type="Pfam" id="PF20805">
    <property type="entry name" value="Integrin_A_Ig_2"/>
    <property type="match status" value="1"/>
</dbReference>
<dbReference type="GO" id="GO:0048513">
    <property type="term" value="P:animal organ development"/>
    <property type="evidence" value="ECO:0007669"/>
    <property type="project" value="UniProtKB-ARBA"/>
</dbReference>
<organism evidence="18 19">
    <name type="scientific">Anopheles farauti</name>
    <dbReference type="NCBI Taxonomy" id="69004"/>
    <lineage>
        <taxon>Eukaryota</taxon>
        <taxon>Metazoa</taxon>
        <taxon>Ecdysozoa</taxon>
        <taxon>Arthropoda</taxon>
        <taxon>Hexapoda</taxon>
        <taxon>Insecta</taxon>
        <taxon>Pterygota</taxon>
        <taxon>Neoptera</taxon>
        <taxon>Endopterygota</taxon>
        <taxon>Diptera</taxon>
        <taxon>Nematocera</taxon>
        <taxon>Culicoidea</taxon>
        <taxon>Culicidae</taxon>
        <taxon>Anophelinae</taxon>
        <taxon>Anopheles</taxon>
    </lineage>
</organism>
<feature type="repeat" description="FG-GAP" evidence="12">
    <location>
        <begin position="388"/>
        <end position="447"/>
    </location>
</feature>
<dbReference type="InterPro" id="IPR018184">
    <property type="entry name" value="Integrin_alpha_C_CS"/>
</dbReference>
<dbReference type="PANTHER" id="PTHR23220:SF122">
    <property type="entry name" value="INTEGRIN ALPHA-PS1"/>
    <property type="match status" value="1"/>
</dbReference>
<keyword evidence="7 13" id="KW-1133">Transmembrane helix</keyword>
<evidence type="ECO:0000256" key="10">
    <source>
        <dbReference type="ARBA" id="ARBA00023170"/>
    </source>
</evidence>
<dbReference type="AlphaFoldDB" id="A0A182QF12"/>
<dbReference type="Pfam" id="PF08441">
    <property type="entry name" value="Integrin_A_Ig_1"/>
    <property type="match status" value="1"/>
</dbReference>
<feature type="domain" description="Integrin alpha third immunoglobulin-like" evidence="17">
    <location>
        <begin position="893"/>
        <end position="1136"/>
    </location>
</feature>
<dbReference type="EnsemblMetazoa" id="AFAF008846-RA">
    <property type="protein sequence ID" value="AFAF008846-PA"/>
    <property type="gene ID" value="AFAF008846"/>
</dbReference>
<dbReference type="GO" id="GO:0005178">
    <property type="term" value="F:integrin binding"/>
    <property type="evidence" value="ECO:0007669"/>
    <property type="project" value="TreeGrafter"/>
</dbReference>
<dbReference type="GO" id="GO:0007157">
    <property type="term" value="P:heterophilic cell-cell adhesion via plasma membrane cell adhesion molecules"/>
    <property type="evidence" value="ECO:0007669"/>
    <property type="project" value="UniProtKB-ARBA"/>
</dbReference>
<evidence type="ECO:0000256" key="6">
    <source>
        <dbReference type="ARBA" id="ARBA00022889"/>
    </source>
</evidence>
<dbReference type="SMART" id="SM00191">
    <property type="entry name" value="Int_alpha"/>
    <property type="match status" value="5"/>
</dbReference>
<evidence type="ECO:0000256" key="2">
    <source>
        <dbReference type="ARBA" id="ARBA00008054"/>
    </source>
</evidence>
<dbReference type="SUPFAM" id="SSF69318">
    <property type="entry name" value="Integrin alpha N-terminal domain"/>
    <property type="match status" value="1"/>
</dbReference>
<keyword evidence="4" id="KW-0732">Signal</keyword>
<comment type="subcellular location">
    <subcellularLocation>
        <location evidence="1 13">Membrane</location>
        <topology evidence="1 13">Single-pass type I membrane protein</topology>
    </subcellularLocation>
</comment>
<dbReference type="InterPro" id="IPR000413">
    <property type="entry name" value="Integrin_alpha"/>
</dbReference>
<evidence type="ECO:0008006" key="20">
    <source>
        <dbReference type="Google" id="ProtNLM"/>
    </source>
</evidence>
<feature type="region of interest" description="Disordered" evidence="14">
    <location>
        <begin position="1185"/>
        <end position="1246"/>
    </location>
</feature>
<keyword evidence="9 13" id="KW-0472">Membrane</keyword>
<accession>A0A182QF12</accession>
<evidence type="ECO:0000256" key="9">
    <source>
        <dbReference type="ARBA" id="ARBA00023136"/>
    </source>
</evidence>
<dbReference type="InterPro" id="IPR028994">
    <property type="entry name" value="Integrin_alpha_N"/>
</dbReference>
<evidence type="ECO:0000259" key="17">
    <source>
        <dbReference type="Pfam" id="PF20806"/>
    </source>
</evidence>
<sequence length="1246" mass="135207">MFLFRTRRWCGCAHRDPSLSSRHPVRSHFAHTYTHTYAHTHTQRRLRAVARFSQPVRSMAHLELLVAVALALTCPVFTFNLETRHLLEKRGQPGSYFGYAVAGHSQRGPRATTGNTTNWMLVGAPLGQNLQPGTNHSGALFRCPITLAQDDCTQVITDGHRNPDGHYVPSRDAYSESDDIDDEDVAADYLTRHRLEQPGTDEIKNNQWLGVTVETGGQENKIFVCAHRYIKINNPQPHASTGSGLYLGQGVCYVLNEDFSFGFAVEVCRGRSIEREHQQYAFCQSGTSGAVLPDGTALIGTPGAMTWKGTLFNVAIEGGFLSRDKFQYFAPHDNLHSPVPNYSYLGMAVTGGRFFGEYMAYAGGAPRAAQGHGEVVIFANRYRKNPFDHVVSLQGEQFGSGFGSSLVAADVNGDGLLDLIVGAPNYFNRTDGGAVYVYLNRGNSFNQQYDQRLTGRLESRFGTSIANCGDLNHDGVEDVAIGAPYESAGAGSVYIHFGTKEGALSPEPVQTLDPVELFPAGVRTFGCSLAGGHDLDGNGYPDLIVGSYGSDRVVGLFARPIINIRTYEEQPADQGSIDPTRLGCPTDPTANNTCFTFRACSAVDDGDAMADSSLQLRCTIQAETFSNERKFSRVYFGTGASQPGNGSAATVPSRTNILRRRFRLLANGEPICYEVTGYLKEGTRDIQSPIQFRISYTLDEDRAEKPRAGGRERSRKERDLPRLEPILNRTAAERTFVVPFQKDCGTDGICRSALTIQSAAIVGLTRTEAENDYELVLGRDRTLTVALTVRNLDDSAYETHLYVQHDASLTYAGAKGSSVCGDHNGTVVDCSIGNPLKRNGEVQLSLRFDARSLEEYGLTHNVKLVVFVNTTSRDTGSRTRTTLNLIIKRMAKLSISGKATPEQVFYGGGNAQVMGESAIHTLDEIGMPVQHKYQIYNDGPWRAPYVWLMIDWPLQVANNKPQGKWLLYLDALPTLEMSTNGITGEGRSPCDVLPIEEGDSGAVVIGSNSLVNPLGLPGRSPNNAQQQSTTVAAYRAQRVRRDRAMVLRPSAGDGAVQMDCASQTAKCVRIVCKIHDLGPKAHALVTVTARLWNATLVGDYAHVDVVRIGSNARYTVEGLDEPSATVGELTVRTEAFPEMGPPIVAMNVPWWIILVAIIAGVLVLAAVTYILSRCGFFRRKRHTGEDPTLSGNLERRREPLSGGGGGAGGGGGGGAGGGVGAYDDLNDTNGSAGGTAERKPFLARRS</sequence>
<dbReference type="Gene3D" id="1.20.5.930">
    <property type="entry name" value="Bicelle-embedded integrin alpha(iib) transmembrane segment"/>
    <property type="match status" value="1"/>
</dbReference>
<evidence type="ECO:0000313" key="18">
    <source>
        <dbReference type="EnsemblMetazoa" id="AFAF008846-PA"/>
    </source>
</evidence>
<dbReference type="InterPro" id="IPR013649">
    <property type="entry name" value="Integrin_alpha_Ig-like_1"/>
</dbReference>
<feature type="domain" description="Integrin alpha first immunoglubulin-like" evidence="15">
    <location>
        <begin position="558"/>
        <end position="743"/>
    </location>
</feature>
<feature type="region of interest" description="Disordered" evidence="14">
    <location>
        <begin position="158"/>
        <end position="178"/>
    </location>
</feature>
<evidence type="ECO:0000256" key="1">
    <source>
        <dbReference type="ARBA" id="ARBA00004479"/>
    </source>
</evidence>
<dbReference type="GO" id="GO:0033627">
    <property type="term" value="P:cell adhesion mediated by integrin"/>
    <property type="evidence" value="ECO:0007669"/>
    <property type="project" value="TreeGrafter"/>
</dbReference>
<dbReference type="GO" id="GO:0008305">
    <property type="term" value="C:integrin complex"/>
    <property type="evidence" value="ECO:0007669"/>
    <property type="project" value="InterPro"/>
</dbReference>
<comment type="similarity">
    <text evidence="2 13">Belongs to the integrin alpha chain family.</text>
</comment>
<keyword evidence="8 13" id="KW-0401">Integrin</keyword>
<dbReference type="VEuPathDB" id="VectorBase:AFAF008846"/>
<dbReference type="InterPro" id="IPR013517">
    <property type="entry name" value="FG-GAP"/>
</dbReference>
<dbReference type="GO" id="GO:0007160">
    <property type="term" value="P:cell-matrix adhesion"/>
    <property type="evidence" value="ECO:0007669"/>
    <property type="project" value="TreeGrafter"/>
</dbReference>
<dbReference type="Proteomes" id="UP000075886">
    <property type="component" value="Unassembled WGS sequence"/>
</dbReference>
<dbReference type="GO" id="GO:0009897">
    <property type="term" value="C:external side of plasma membrane"/>
    <property type="evidence" value="ECO:0007669"/>
    <property type="project" value="TreeGrafter"/>
</dbReference>
<evidence type="ECO:0000256" key="14">
    <source>
        <dbReference type="SAM" id="MobiDB-lite"/>
    </source>
</evidence>
<evidence type="ECO:0000259" key="15">
    <source>
        <dbReference type="Pfam" id="PF08441"/>
    </source>
</evidence>
<dbReference type="SUPFAM" id="SSF69179">
    <property type="entry name" value="Integrin domains"/>
    <property type="match status" value="3"/>
</dbReference>
<dbReference type="Gene3D" id="2.60.40.1460">
    <property type="entry name" value="Integrin domains. Chain A, domain 2"/>
    <property type="match status" value="1"/>
</dbReference>
<reference evidence="18" key="2">
    <citation type="submission" date="2020-05" db="UniProtKB">
        <authorList>
            <consortium name="EnsemblMetazoa"/>
        </authorList>
    </citation>
    <scope>IDENTIFICATION</scope>
    <source>
        <strain evidence="18">FAR1</strain>
    </source>
</reference>
<dbReference type="PROSITE" id="PS51470">
    <property type="entry name" value="FG_GAP"/>
    <property type="match status" value="4"/>
</dbReference>
<reference evidence="19" key="1">
    <citation type="submission" date="2014-01" db="EMBL/GenBank/DDBJ databases">
        <title>The Genome Sequence of Anopheles farauti FAR1 (V2).</title>
        <authorList>
            <consortium name="The Broad Institute Genomics Platform"/>
            <person name="Neafsey D.E."/>
            <person name="Besansky N."/>
            <person name="Howell P."/>
            <person name="Walton C."/>
            <person name="Young S.K."/>
            <person name="Zeng Q."/>
            <person name="Gargeya S."/>
            <person name="Fitzgerald M."/>
            <person name="Haas B."/>
            <person name="Abouelleil A."/>
            <person name="Allen A.W."/>
            <person name="Alvarado L."/>
            <person name="Arachchi H.M."/>
            <person name="Berlin A.M."/>
            <person name="Chapman S.B."/>
            <person name="Gainer-Dewar J."/>
            <person name="Goldberg J."/>
            <person name="Griggs A."/>
            <person name="Gujja S."/>
            <person name="Hansen M."/>
            <person name="Howarth C."/>
            <person name="Imamovic A."/>
            <person name="Ireland A."/>
            <person name="Larimer J."/>
            <person name="McCowan C."/>
            <person name="Murphy C."/>
            <person name="Pearson M."/>
            <person name="Poon T.W."/>
            <person name="Priest M."/>
            <person name="Roberts A."/>
            <person name="Saif S."/>
            <person name="Shea T."/>
            <person name="Sisk P."/>
            <person name="Sykes S."/>
            <person name="Wortman J."/>
            <person name="Nusbaum C."/>
            <person name="Birren B."/>
        </authorList>
    </citation>
    <scope>NUCLEOTIDE SEQUENCE [LARGE SCALE GENOMIC DNA]</scope>
    <source>
        <strain evidence="19">FAR1</strain>
    </source>
</reference>
<keyword evidence="5" id="KW-0677">Repeat</keyword>
<dbReference type="Gene3D" id="2.60.40.1530">
    <property type="entry name" value="ntegrin, alpha v. Chain A, domain 4"/>
    <property type="match status" value="1"/>
</dbReference>
<keyword evidence="11" id="KW-0325">Glycoprotein</keyword>
<dbReference type="InterPro" id="IPR048286">
    <property type="entry name" value="Integrin_alpha_Ig-like_3"/>
</dbReference>
<feature type="compositionally biased region" description="Gly residues" evidence="14">
    <location>
        <begin position="1201"/>
        <end position="1220"/>
    </location>
</feature>
<evidence type="ECO:0000313" key="19">
    <source>
        <dbReference type="Proteomes" id="UP000075886"/>
    </source>
</evidence>
<feature type="repeat" description="FG-GAP" evidence="12">
    <location>
        <begin position="510"/>
        <end position="573"/>
    </location>
</feature>
<dbReference type="InterPro" id="IPR048285">
    <property type="entry name" value="Integrin_alpha_Ig-like_2"/>
</dbReference>
<dbReference type="Pfam" id="PF01839">
    <property type="entry name" value="FG-GAP"/>
    <property type="match status" value="3"/>
</dbReference>
<evidence type="ECO:0000256" key="11">
    <source>
        <dbReference type="ARBA" id="ARBA00023180"/>
    </source>
</evidence>
<dbReference type="PANTHER" id="PTHR23220">
    <property type="entry name" value="INTEGRIN ALPHA"/>
    <property type="match status" value="1"/>
</dbReference>
<keyword evidence="19" id="KW-1185">Reference proteome</keyword>
<dbReference type="InterPro" id="IPR032695">
    <property type="entry name" value="Integrin_dom_sf"/>
</dbReference>
<keyword evidence="3 13" id="KW-0812">Transmembrane</keyword>
<evidence type="ECO:0000256" key="3">
    <source>
        <dbReference type="ARBA" id="ARBA00022692"/>
    </source>
</evidence>
<evidence type="ECO:0000259" key="16">
    <source>
        <dbReference type="Pfam" id="PF20805"/>
    </source>
</evidence>
<evidence type="ECO:0000256" key="5">
    <source>
        <dbReference type="ARBA" id="ARBA00022737"/>
    </source>
</evidence>
<evidence type="ECO:0000256" key="13">
    <source>
        <dbReference type="RuleBase" id="RU003762"/>
    </source>
</evidence>
<keyword evidence="10 13" id="KW-0675">Receptor</keyword>
<dbReference type="GO" id="GO:0007229">
    <property type="term" value="P:integrin-mediated signaling pathway"/>
    <property type="evidence" value="ECO:0007669"/>
    <property type="project" value="UniProtKB-KW"/>
</dbReference>
<dbReference type="Gene3D" id="2.130.10.130">
    <property type="entry name" value="Integrin alpha, N-terminal"/>
    <property type="match status" value="1"/>
</dbReference>
<evidence type="ECO:0000256" key="8">
    <source>
        <dbReference type="ARBA" id="ARBA00023037"/>
    </source>
</evidence>
<evidence type="ECO:0000256" key="4">
    <source>
        <dbReference type="ARBA" id="ARBA00022729"/>
    </source>
</evidence>
<name>A0A182QF12_9DIPT</name>
<feature type="repeat" description="FG-GAP" evidence="12">
    <location>
        <begin position="83"/>
        <end position="152"/>
    </location>
</feature>
<protein>
    <recommendedName>
        <fullName evidence="20">Integrin alpha-2 domain-containing protein</fullName>
    </recommendedName>
</protein>
<feature type="region of interest" description="Disordered" evidence="14">
    <location>
        <begin position="701"/>
        <end position="720"/>
    </location>
</feature>
<dbReference type="Pfam" id="PF20806">
    <property type="entry name" value="Integrin_A_Ig_3"/>
    <property type="match status" value="1"/>
</dbReference>
<evidence type="ECO:0000256" key="7">
    <source>
        <dbReference type="ARBA" id="ARBA00022989"/>
    </source>
</evidence>
<dbReference type="PROSITE" id="PS00242">
    <property type="entry name" value="INTEGRIN_ALPHA"/>
    <property type="match status" value="1"/>
</dbReference>
<feature type="domain" description="Integrin alpha second immunoglobulin-like" evidence="16">
    <location>
        <begin position="744"/>
        <end position="885"/>
    </location>
</feature>
<dbReference type="EMBL" id="AXCN02002174">
    <property type="status" value="NOT_ANNOTATED_CDS"/>
    <property type="molecule type" value="Genomic_DNA"/>
</dbReference>
<evidence type="ECO:0000256" key="12">
    <source>
        <dbReference type="PROSITE-ProRule" id="PRU00803"/>
    </source>
</evidence>